<protein>
    <submittedName>
        <fullName evidence="2">Helix-turn-helix transcriptional regulator</fullName>
    </submittedName>
</protein>
<dbReference type="Pfam" id="PF17765">
    <property type="entry name" value="MLTR_LBD"/>
    <property type="match status" value="1"/>
</dbReference>
<evidence type="ECO:0000313" key="3">
    <source>
        <dbReference type="Proteomes" id="UP001352223"/>
    </source>
</evidence>
<sequence length="287" mass="32184">MEPEYPLGAFLRSRRLAYQPDLRGTGARLRRTQGLRREEVASLAGVSADYYARLEQGRKRFPSEAVLNAIATALDLSVSERIHLVNLTHLSPHCTPPTTSARPGLLRLMESVREAPAVIHGRGMDVLAANAAARVVITDFYALPARERNTAHWFFLNEESRNWLDWSGNARDIVGALRFDAGLYPSDRRLQKLICELSQRSPVFAKLWAEHPVELDVHPRRAIRHPVAGVLEFEVEEVTPRGDWGQTLDIFMPKAGSYTRQAVDRLLGNWEDRARLSSTDAGRAATA</sequence>
<dbReference type="PROSITE" id="PS50943">
    <property type="entry name" value="HTH_CROC1"/>
    <property type="match status" value="1"/>
</dbReference>
<dbReference type="Gene3D" id="3.30.450.180">
    <property type="match status" value="1"/>
</dbReference>
<dbReference type="Pfam" id="PF13560">
    <property type="entry name" value="HTH_31"/>
    <property type="match status" value="1"/>
</dbReference>
<evidence type="ECO:0000259" key="1">
    <source>
        <dbReference type="PROSITE" id="PS50943"/>
    </source>
</evidence>
<proteinExistence type="predicted"/>
<dbReference type="CDD" id="cd00093">
    <property type="entry name" value="HTH_XRE"/>
    <property type="match status" value="1"/>
</dbReference>
<dbReference type="InterPro" id="IPR001387">
    <property type="entry name" value="Cro/C1-type_HTH"/>
</dbReference>
<dbReference type="EMBL" id="JAOZYB010000201">
    <property type="protein sequence ID" value="MEB3963012.1"/>
    <property type="molecule type" value="Genomic_DNA"/>
</dbReference>
<accession>A0ABU6CEH6</accession>
<keyword evidence="3" id="KW-1185">Reference proteome</keyword>
<gene>
    <name evidence="2" type="ORF">OKJ48_22580</name>
</gene>
<dbReference type="PANTHER" id="PTHR35010:SF2">
    <property type="entry name" value="BLL4672 PROTEIN"/>
    <property type="match status" value="1"/>
</dbReference>
<dbReference type="Proteomes" id="UP001352223">
    <property type="component" value="Unassembled WGS sequence"/>
</dbReference>
<comment type="caution">
    <text evidence="2">The sequence shown here is derived from an EMBL/GenBank/DDBJ whole genome shotgun (WGS) entry which is preliminary data.</text>
</comment>
<reference evidence="2 3" key="1">
    <citation type="submission" date="2022-10" db="EMBL/GenBank/DDBJ databases">
        <authorList>
            <person name="Xie J."/>
            <person name="Shen N."/>
        </authorList>
    </citation>
    <scope>NUCLEOTIDE SEQUENCE [LARGE SCALE GENOMIC DNA]</scope>
    <source>
        <strain evidence="2 3">DSM 41681</strain>
    </source>
</reference>
<feature type="domain" description="HTH cro/C1-type" evidence="1">
    <location>
        <begin position="28"/>
        <end position="81"/>
    </location>
</feature>
<dbReference type="Gene3D" id="1.10.260.40">
    <property type="entry name" value="lambda repressor-like DNA-binding domains"/>
    <property type="match status" value="1"/>
</dbReference>
<dbReference type="SUPFAM" id="SSF47413">
    <property type="entry name" value="lambda repressor-like DNA-binding domains"/>
    <property type="match status" value="1"/>
</dbReference>
<organism evidence="2 3">
    <name type="scientific">Streptomyces kunmingensis</name>
    <dbReference type="NCBI Taxonomy" id="68225"/>
    <lineage>
        <taxon>Bacteria</taxon>
        <taxon>Bacillati</taxon>
        <taxon>Actinomycetota</taxon>
        <taxon>Actinomycetes</taxon>
        <taxon>Kitasatosporales</taxon>
        <taxon>Streptomycetaceae</taxon>
        <taxon>Streptomyces</taxon>
    </lineage>
</organism>
<dbReference type="PANTHER" id="PTHR35010">
    <property type="entry name" value="BLL4672 PROTEIN-RELATED"/>
    <property type="match status" value="1"/>
</dbReference>
<dbReference type="RefSeq" id="WP_324770666.1">
    <property type="nucleotide sequence ID" value="NZ_BAAATS010000037.1"/>
</dbReference>
<dbReference type="SMART" id="SM00530">
    <property type="entry name" value="HTH_XRE"/>
    <property type="match status" value="1"/>
</dbReference>
<evidence type="ECO:0000313" key="2">
    <source>
        <dbReference type="EMBL" id="MEB3963012.1"/>
    </source>
</evidence>
<dbReference type="InterPro" id="IPR041413">
    <property type="entry name" value="MLTR_LBD"/>
</dbReference>
<dbReference type="InterPro" id="IPR010982">
    <property type="entry name" value="Lambda_DNA-bd_dom_sf"/>
</dbReference>
<name>A0ABU6CEH6_9ACTN</name>